<evidence type="ECO:0000313" key="3">
    <source>
        <dbReference type="Proteomes" id="UP001193734"/>
    </source>
</evidence>
<accession>A0ABX2AXC4</accession>
<protein>
    <recommendedName>
        <fullName evidence="1">START-like domain-containing protein</fullName>
    </recommendedName>
</protein>
<dbReference type="Pfam" id="PF19569">
    <property type="entry name" value="START_2"/>
    <property type="match status" value="1"/>
</dbReference>
<feature type="domain" description="START-like" evidence="1">
    <location>
        <begin position="2"/>
        <end position="131"/>
    </location>
</feature>
<proteinExistence type="predicted"/>
<dbReference type="EMBL" id="JABKKE010000031">
    <property type="protein sequence ID" value="NPE15221.1"/>
    <property type="molecule type" value="Genomic_DNA"/>
</dbReference>
<evidence type="ECO:0000313" key="2">
    <source>
        <dbReference type="EMBL" id="NPE15221.1"/>
    </source>
</evidence>
<reference evidence="2 3" key="1">
    <citation type="submission" date="2020-05" db="EMBL/GenBank/DDBJ databases">
        <title>Distinct polysaccharide utilization as determinants for interspecies competition between intestinal Prevotella spp.</title>
        <authorList>
            <person name="Galvez E.J.C."/>
            <person name="Iljazovic A."/>
            <person name="Strowig T."/>
        </authorList>
    </citation>
    <scope>NUCLEOTIDE SEQUENCE [LARGE SCALE GENOMIC DNA]</scope>
    <source>
        <strain evidence="2 3">PROD</strain>
    </source>
</reference>
<gene>
    <name evidence="2" type="ORF">HPS55_12990</name>
</gene>
<comment type="caution">
    <text evidence="2">The sequence shown here is derived from an EMBL/GenBank/DDBJ whole genome shotgun (WGS) entry which is preliminary data.</text>
</comment>
<dbReference type="InterPro" id="IPR045736">
    <property type="entry name" value="START_2"/>
</dbReference>
<keyword evidence="3" id="KW-1185">Reference proteome</keyword>
<name>A0ABX2AXC4_9BACT</name>
<dbReference type="Gene3D" id="3.30.530.20">
    <property type="match status" value="1"/>
</dbReference>
<dbReference type="RefSeq" id="WP_172324995.1">
    <property type="nucleotide sequence ID" value="NZ_CASGIA010000033.1"/>
</dbReference>
<dbReference type="GeneID" id="82158686"/>
<dbReference type="InterPro" id="IPR023393">
    <property type="entry name" value="START-like_dom_sf"/>
</dbReference>
<evidence type="ECO:0000259" key="1">
    <source>
        <dbReference type="Pfam" id="PF19569"/>
    </source>
</evidence>
<sequence>MDKHKIVLEYPLQTKSENIVWQLIGTAEGLGKWIADYVTRDGDTMTFTWGEVWTHNDTKVALILDIQPNRYIRMKWDYIEHEDAYWEIRIEKSDFTGHLALIITDFADDGDKDYLQNLWNDNMKRLHEISGF</sequence>
<dbReference type="SUPFAM" id="SSF55961">
    <property type="entry name" value="Bet v1-like"/>
    <property type="match status" value="1"/>
</dbReference>
<organism evidence="2 3">
    <name type="scientific">Xylanibacter rodentium</name>
    <dbReference type="NCBI Taxonomy" id="2736289"/>
    <lineage>
        <taxon>Bacteria</taxon>
        <taxon>Pseudomonadati</taxon>
        <taxon>Bacteroidota</taxon>
        <taxon>Bacteroidia</taxon>
        <taxon>Bacteroidales</taxon>
        <taxon>Prevotellaceae</taxon>
        <taxon>Xylanibacter</taxon>
    </lineage>
</organism>
<dbReference type="Proteomes" id="UP001193734">
    <property type="component" value="Unassembled WGS sequence"/>
</dbReference>